<dbReference type="Gene3D" id="3.90.1100.10">
    <property type="match status" value="2"/>
</dbReference>
<dbReference type="HAMAP" id="MF_01321">
    <property type="entry name" value="RNApol_bact_RpoB"/>
    <property type="match status" value="1"/>
</dbReference>
<gene>
    <name evidence="6 15" type="primary">rpoB</name>
    <name evidence="15" type="ORF">GPA21_04730</name>
</gene>
<dbReference type="InterPro" id="IPR010243">
    <property type="entry name" value="RNA_pol_bsu_bac"/>
</dbReference>
<dbReference type="InterPro" id="IPR007644">
    <property type="entry name" value="RNA_pol_bsu_protrusion"/>
</dbReference>
<feature type="domain" description="RNA polymerase Rpb2" evidence="13">
    <location>
        <begin position="538"/>
        <end position="605"/>
    </location>
</feature>
<dbReference type="Pfam" id="PF04560">
    <property type="entry name" value="RNA_pol_Rpb2_7"/>
    <property type="match status" value="1"/>
</dbReference>
<dbReference type="Gene3D" id="2.40.50.100">
    <property type="match status" value="1"/>
</dbReference>
<evidence type="ECO:0000256" key="4">
    <source>
        <dbReference type="ARBA" id="ARBA00023163"/>
    </source>
</evidence>
<dbReference type="InterPro" id="IPR015712">
    <property type="entry name" value="DNA-dir_RNA_pol_su2"/>
</dbReference>
<evidence type="ECO:0000259" key="12">
    <source>
        <dbReference type="Pfam" id="PF04563"/>
    </source>
</evidence>
<dbReference type="NCBIfam" id="NF001616">
    <property type="entry name" value="PRK00405.1"/>
    <property type="match status" value="1"/>
</dbReference>
<evidence type="ECO:0000259" key="9">
    <source>
        <dbReference type="Pfam" id="PF00562"/>
    </source>
</evidence>
<dbReference type="InterPro" id="IPR037033">
    <property type="entry name" value="DNA-dir_RNAP_su2_hyb_sf"/>
</dbReference>
<evidence type="ECO:0000313" key="16">
    <source>
        <dbReference type="Proteomes" id="UP000599523"/>
    </source>
</evidence>
<dbReference type="Pfam" id="PF04563">
    <property type="entry name" value="RNA_pol_Rpb2_1"/>
    <property type="match status" value="1"/>
</dbReference>
<dbReference type="InterPro" id="IPR007120">
    <property type="entry name" value="DNA-dir_RNAP_su2_dom"/>
</dbReference>
<dbReference type="EMBL" id="WTVM01000018">
    <property type="protein sequence ID" value="NMG02277.1"/>
    <property type="molecule type" value="Genomic_DNA"/>
</dbReference>
<dbReference type="InterPro" id="IPR019462">
    <property type="entry name" value="DNA-dir_RNA_pol_bsu_external_1"/>
</dbReference>
<feature type="domain" description="DNA-directed RNA polymerase beta subunit external 1" evidence="14">
    <location>
        <begin position="616"/>
        <end position="681"/>
    </location>
</feature>
<accession>A0A972F6K0</accession>
<dbReference type="InterPro" id="IPR007642">
    <property type="entry name" value="RNA_pol_Rpb2_2"/>
</dbReference>
<evidence type="ECO:0000256" key="2">
    <source>
        <dbReference type="ARBA" id="ARBA00022679"/>
    </source>
</evidence>
<dbReference type="FunFam" id="2.40.50.150:FF:000001">
    <property type="entry name" value="DNA-directed RNA polymerase subunit beta"/>
    <property type="match status" value="1"/>
</dbReference>
<feature type="domain" description="RNA polymerase Rpb2" evidence="11">
    <location>
        <begin position="432"/>
        <end position="479"/>
    </location>
</feature>
<dbReference type="NCBIfam" id="TIGR02013">
    <property type="entry name" value="rpoB"/>
    <property type="match status" value="1"/>
</dbReference>
<dbReference type="Pfam" id="PF04565">
    <property type="entry name" value="RNA_pol_Rpb2_3"/>
    <property type="match status" value="1"/>
</dbReference>
<protein>
    <recommendedName>
        <fullName evidence="6 8">DNA-directed RNA polymerase subunit beta</fullName>
        <shortName evidence="6">RNAP subunit beta</shortName>
        <ecNumber evidence="6 8">2.7.7.6</ecNumber>
    </recommendedName>
    <alternativeName>
        <fullName evidence="6">RNA polymerase subunit beta</fullName>
    </alternativeName>
    <alternativeName>
        <fullName evidence="6">Transcriptase subunit beta</fullName>
    </alternativeName>
</protein>
<evidence type="ECO:0000313" key="15">
    <source>
        <dbReference type="EMBL" id="NMG02277.1"/>
    </source>
</evidence>
<comment type="caution">
    <text evidence="15">The sequence shown here is derived from an EMBL/GenBank/DDBJ whole genome shotgun (WGS) entry which is preliminary data.</text>
</comment>
<evidence type="ECO:0000256" key="3">
    <source>
        <dbReference type="ARBA" id="ARBA00022695"/>
    </source>
</evidence>
<dbReference type="GO" id="GO:0003677">
    <property type="term" value="F:DNA binding"/>
    <property type="evidence" value="ECO:0007669"/>
    <property type="project" value="UniProtKB-UniRule"/>
</dbReference>
<keyword evidence="4 6" id="KW-0804">Transcription</keyword>
<dbReference type="InterPro" id="IPR042107">
    <property type="entry name" value="DNA-dir_RNA_pol_bsu_ext_1_sf"/>
</dbReference>
<evidence type="ECO:0000259" key="13">
    <source>
        <dbReference type="Pfam" id="PF04565"/>
    </source>
</evidence>
<dbReference type="PROSITE" id="PS01166">
    <property type="entry name" value="RNA_POL_BETA"/>
    <property type="match status" value="1"/>
</dbReference>
<organism evidence="15 16">
    <name type="scientific">Azoarcus taiwanensis</name>
    <dbReference type="NCBI Taxonomy" id="666964"/>
    <lineage>
        <taxon>Bacteria</taxon>
        <taxon>Pseudomonadati</taxon>
        <taxon>Pseudomonadota</taxon>
        <taxon>Betaproteobacteria</taxon>
        <taxon>Rhodocyclales</taxon>
        <taxon>Zoogloeaceae</taxon>
        <taxon>Azoarcus</taxon>
    </lineage>
</organism>
<evidence type="ECO:0000259" key="14">
    <source>
        <dbReference type="Pfam" id="PF10385"/>
    </source>
</evidence>
<evidence type="ECO:0000259" key="10">
    <source>
        <dbReference type="Pfam" id="PF04560"/>
    </source>
</evidence>
<dbReference type="SUPFAM" id="SSF64484">
    <property type="entry name" value="beta and beta-prime subunits of DNA dependent RNA-polymerase"/>
    <property type="match status" value="1"/>
</dbReference>
<dbReference type="InterPro" id="IPR007641">
    <property type="entry name" value="RNA_pol_Rpb2_7"/>
</dbReference>
<keyword evidence="3 6" id="KW-0548">Nucleotidyltransferase</keyword>
<dbReference type="Gene3D" id="3.90.1110.10">
    <property type="entry name" value="RNA polymerase Rpb2, domain 2"/>
    <property type="match status" value="2"/>
</dbReference>
<keyword evidence="1 6" id="KW-0240">DNA-directed RNA polymerase</keyword>
<dbReference type="Gene3D" id="2.30.150.10">
    <property type="entry name" value="DNA-directed RNA polymerase, beta subunit, external 1 domain"/>
    <property type="match status" value="1"/>
</dbReference>
<dbReference type="Pfam" id="PF04561">
    <property type="entry name" value="RNA_pol_Rpb2_2"/>
    <property type="match status" value="2"/>
</dbReference>
<dbReference type="Gene3D" id="2.40.270.10">
    <property type="entry name" value="DNA-directed RNA polymerase, subunit 2, domain 6"/>
    <property type="match status" value="2"/>
</dbReference>
<proteinExistence type="inferred from homology"/>
<feature type="domain" description="RNA polymerase Rpb2" evidence="11">
    <location>
        <begin position="156"/>
        <end position="236"/>
    </location>
</feature>
<dbReference type="InterPro" id="IPR037034">
    <property type="entry name" value="RNA_pol_Rpb2_2_sf"/>
</dbReference>
<feature type="domain" description="RNA polymerase Rpb2" evidence="10">
    <location>
        <begin position="1301"/>
        <end position="1374"/>
    </location>
</feature>
<sequence>MAYSYTEKKRIRKSFAKRSSARDVPFLLATQIDSFVSFLQADLPAEQRANEGLQAAFTSIFPIVSHSGNARLEFVQYMLGEPAFDVKECQQRGLTYAAPLRARVRLVILDRDAPKETIKEVKEQEVYMGEIPLMTTTGSFVINGTERVIVSQLHRSPGVFFDHDRGKTHSSGKLLFSARIIPYRGSWLDFEFDPKDCLFFRVDRRRKMPVTVLLRAIGMNAEEILEAFHDFDTFRLQGEEIEFALVPERLRGEVARFDIAGPDGNLIVTREKRITAKHIRDLDKAGIERITVPEDFLLGRVVACDLVDGETGEIVARANDEITEDLLAKLRVAGVSEVPTLYINDLDRGGYISQTLRIDETADQWAARVAIYRMMRPGEPPTEDAVEALFQGLFYSEERYDLSGVGRMKFNRRAFPEVIDERAPGWLQRFYERVGSRTEEGAGTLSNEDILAVIGILVELRNGRGEIDDIDHLGNRRVRSVGELAENQFRAGLVRVERAVKERLSQAESDNLMPHDLINAKPISAAIKEFFGSSQLSQFMDQTNPLSEITHKRRVSALGPGGLTRERAGFEVRDVHPTHYGRVCPIETPEGPNIGLINSLAVYARTNRYGFLETPYRRVVDGKVTDQVDYLSAIEEGRFVIAQANAEVDTEGRLLGDLVSCRFQGEFTLSSTEQIQYMDVAPGQIVSVAASLIPFLEHDDANRALMGANMQRQAVPCLRPEKPLVGTGIERTVAVDSGTAVQALRGGVVDYVDANRIVVRVHDAETLAGEVGVDIYNLIKYTRSNQNTNINQRPIVKVGDVIAKGDVVADGASTDLGELAVGQNMLVAFMPWNGYNFEDSILISERVVADDRFTSIHIEELTVVARDTKLGPEEITRDIASLGEAQMSRLDESGIVYIGAEVEAGDVLVGKVTPKGETQLTPEEKLLRAIFGEKASDVKDTSLRVPSGMNGTVIDVQVFTREGIERDKRAQSIIDDMLRSFKTDLADQMRIVERDAFDRIRRLITGQKVNGGPRKLAKGSEVSEAYLDSLEPYHWFDIRMADEELAAQLEAIREGLEKTRKDFELAFEIKKKKLTQGDELPPGAQKMVKVHLAVKRRLQPGDKMAGRHGNKGVVSRIVPVEDMPYMEDGTPVDIALNPLGVPSRMNIGQILETHLGRAAKALGQRIDDMLRRNASATEVREFLDALYNREGKPEELDALNDAEIVELASNLRKGVPFATPVFDGAKESEIEAMFQLAGLDTSGQVTLYDGRTGDAFDRKVTVGYKHVLKLHHLVDDKMHARSTGPYSLVTQQPLGGKAQFGGQRFGEMEVWALEAYGAAYTLQEMLTVKSDDVTGRTKVYENIVKGEHKIDAGMPESFNVLVKEIRSLAIDIDLDRY</sequence>
<evidence type="ECO:0000256" key="8">
    <source>
        <dbReference type="RuleBase" id="RU363031"/>
    </source>
</evidence>
<dbReference type="Proteomes" id="UP000599523">
    <property type="component" value="Unassembled WGS sequence"/>
</dbReference>
<name>A0A972F6K0_9RHOO</name>
<dbReference type="GO" id="GO:0000428">
    <property type="term" value="C:DNA-directed RNA polymerase complex"/>
    <property type="evidence" value="ECO:0007669"/>
    <property type="project" value="UniProtKB-KW"/>
</dbReference>
<evidence type="ECO:0000256" key="1">
    <source>
        <dbReference type="ARBA" id="ARBA00022478"/>
    </source>
</evidence>
<comment type="catalytic activity">
    <reaction evidence="5 6 8">
        <text>RNA(n) + a ribonucleoside 5'-triphosphate = RNA(n+1) + diphosphate</text>
        <dbReference type="Rhea" id="RHEA:21248"/>
        <dbReference type="Rhea" id="RHEA-COMP:14527"/>
        <dbReference type="Rhea" id="RHEA-COMP:17342"/>
        <dbReference type="ChEBI" id="CHEBI:33019"/>
        <dbReference type="ChEBI" id="CHEBI:61557"/>
        <dbReference type="ChEBI" id="CHEBI:140395"/>
        <dbReference type="EC" id="2.7.7.6"/>
    </reaction>
</comment>
<dbReference type="RefSeq" id="WP_168987066.1">
    <property type="nucleotide sequence ID" value="NZ_CAWPHM010000099.1"/>
</dbReference>
<comment type="similarity">
    <text evidence="6 7">Belongs to the RNA polymerase beta chain family.</text>
</comment>
<reference evidence="15" key="1">
    <citation type="submission" date="2019-12" db="EMBL/GenBank/DDBJ databases">
        <title>Comparative genomics gives insights into the taxonomy of the Azoarcus-Aromatoleum group and reveals separate origins of nif in the plant-associated Azoarcus and non-plant-associated Aromatoleum sub-groups.</title>
        <authorList>
            <person name="Lafos M."/>
            <person name="Maluk M."/>
            <person name="Batista M."/>
            <person name="Junghare M."/>
            <person name="Carmona M."/>
            <person name="Faoro H."/>
            <person name="Cruz L.M."/>
            <person name="Battistoni F."/>
            <person name="De Souza E."/>
            <person name="Pedrosa F."/>
            <person name="Chen W.-M."/>
            <person name="Poole P.S."/>
            <person name="Dixon R.A."/>
            <person name="James E.K."/>
        </authorList>
    </citation>
    <scope>NUCLEOTIDE SEQUENCE</scope>
    <source>
        <strain evidence="15">NSC3</strain>
    </source>
</reference>
<dbReference type="GO" id="GO:0006351">
    <property type="term" value="P:DNA-templated transcription"/>
    <property type="evidence" value="ECO:0007669"/>
    <property type="project" value="UniProtKB-UniRule"/>
</dbReference>
<dbReference type="Pfam" id="PF10385">
    <property type="entry name" value="RNA_pol_Rpb2_45"/>
    <property type="match status" value="1"/>
</dbReference>
<comment type="subunit">
    <text evidence="6 8">The RNAP catalytic core consists of 2 alpha, 1 beta, 1 beta' and 1 omega subunit. When a sigma factor is associated with the core the holoenzyme is formed, which can initiate transcription.</text>
</comment>
<comment type="function">
    <text evidence="6 8">DNA-dependent RNA polymerase catalyzes the transcription of DNA into RNA using the four ribonucleoside triphosphates as substrates.</text>
</comment>
<keyword evidence="16" id="KW-1185">Reference proteome</keyword>
<dbReference type="FunFam" id="3.90.1800.10:FF:000001">
    <property type="entry name" value="DNA-directed RNA polymerase subunit beta"/>
    <property type="match status" value="1"/>
</dbReference>
<dbReference type="InterPro" id="IPR007121">
    <property type="entry name" value="RNA_pol_bsu_CS"/>
</dbReference>
<dbReference type="Pfam" id="PF00562">
    <property type="entry name" value="RNA_pol_Rpb2_6"/>
    <property type="match status" value="1"/>
</dbReference>
<evidence type="ECO:0000256" key="6">
    <source>
        <dbReference type="HAMAP-Rule" id="MF_01321"/>
    </source>
</evidence>
<feature type="domain" description="RNA polymerase beta subunit protrusion" evidence="12">
    <location>
        <begin position="27"/>
        <end position="524"/>
    </location>
</feature>
<evidence type="ECO:0000256" key="5">
    <source>
        <dbReference type="ARBA" id="ARBA00048552"/>
    </source>
</evidence>
<dbReference type="GO" id="GO:0032549">
    <property type="term" value="F:ribonucleoside binding"/>
    <property type="evidence" value="ECO:0007669"/>
    <property type="project" value="InterPro"/>
</dbReference>
<dbReference type="CDD" id="cd00653">
    <property type="entry name" value="RNA_pol_B_RPB2"/>
    <property type="match status" value="1"/>
</dbReference>
<feature type="domain" description="DNA-directed RNA polymerase subunit 2 hybrid-binding" evidence="9">
    <location>
        <begin position="745"/>
        <end position="1299"/>
    </location>
</feature>
<dbReference type="GO" id="GO:0003899">
    <property type="term" value="F:DNA-directed RNA polymerase activity"/>
    <property type="evidence" value="ECO:0007669"/>
    <property type="project" value="UniProtKB-UniRule"/>
</dbReference>
<dbReference type="InterPro" id="IPR007645">
    <property type="entry name" value="RNA_pol_Rpb2_3"/>
</dbReference>
<dbReference type="FunFam" id="2.40.50.100:FF:000006">
    <property type="entry name" value="DNA-directed RNA polymerase subunit beta"/>
    <property type="match status" value="1"/>
</dbReference>
<evidence type="ECO:0000259" key="11">
    <source>
        <dbReference type="Pfam" id="PF04561"/>
    </source>
</evidence>
<dbReference type="PANTHER" id="PTHR20856">
    <property type="entry name" value="DNA-DIRECTED RNA POLYMERASE I SUBUNIT 2"/>
    <property type="match status" value="1"/>
</dbReference>
<dbReference type="InterPro" id="IPR014724">
    <property type="entry name" value="RNA_pol_RPB2_OB-fold"/>
</dbReference>
<dbReference type="EC" id="2.7.7.6" evidence="6 8"/>
<evidence type="ECO:0000256" key="7">
    <source>
        <dbReference type="RuleBase" id="RU000434"/>
    </source>
</evidence>
<keyword evidence="2 6" id="KW-0808">Transferase</keyword>
<dbReference type="Gene3D" id="3.90.1800.10">
    <property type="entry name" value="RNA polymerase alpha subunit dimerisation domain"/>
    <property type="match status" value="1"/>
</dbReference>
<dbReference type="Gene3D" id="2.40.50.150">
    <property type="match status" value="1"/>
</dbReference>